<comment type="caution">
    <text evidence="13">The sequence shown here is derived from an EMBL/GenBank/DDBJ whole genome shotgun (WGS) entry which is preliminary data.</text>
</comment>
<proteinExistence type="inferred from homology"/>
<feature type="binding site" evidence="11">
    <location>
        <position position="119"/>
    </location>
    <ligand>
        <name>FMN</name>
        <dbReference type="ChEBI" id="CHEBI:58210"/>
    </ligand>
</feature>
<evidence type="ECO:0000256" key="8">
    <source>
        <dbReference type="ARBA" id="ARBA00023229"/>
    </source>
</evidence>
<keyword evidence="6 11" id="KW-0460">Magnesium</keyword>
<sequence length="344" mass="38313">MQRKIEHIDLALKQCLTLSNGLNDIQLIPNSLPKIANADHINIETKIGELCLSSPIIINAITGGVKEAYQINKDLSLIARKHNLAIAVGSQKAAIKDPVMQYTYSIVRENNPDGIVIANIGMDSTFDMAMQAVEMLRANAIQYHFNLPQELLMNEGDRTFQHMKEELSKILIHSPVPVILKEVGSGMSREFMKEMISMGAAIFDLGGKGGTNFAWIELQRQGIQDDTFVDWGLTLAESLIEYQRIRALHTDVHVIASGGIENGLEIVKCLALGASAVGIAGHFLRTYYLKSIEHLDQEVSKLHREFKIGMALIGANKVDEIKNIPFVLKHSLYTYAYQRKLFSN</sequence>
<dbReference type="SUPFAM" id="SSF51395">
    <property type="entry name" value="FMN-linked oxidoreductases"/>
    <property type="match status" value="1"/>
</dbReference>
<name>A0A1E5L3P9_9FIRM</name>
<comment type="cofactor">
    <cofactor evidence="1 11">
        <name>FMN</name>
        <dbReference type="ChEBI" id="CHEBI:58210"/>
    </cofactor>
</comment>
<dbReference type="GO" id="GO:0070402">
    <property type="term" value="F:NADPH binding"/>
    <property type="evidence" value="ECO:0007669"/>
    <property type="project" value="UniProtKB-UniRule"/>
</dbReference>
<feature type="binding site" evidence="11">
    <location>
        <begin position="280"/>
        <end position="281"/>
    </location>
    <ligand>
        <name>FMN</name>
        <dbReference type="ChEBI" id="CHEBI:58210"/>
    </ligand>
</feature>
<comment type="catalytic activity">
    <reaction evidence="11">
        <text>isopentenyl diphosphate = dimethylallyl diphosphate</text>
        <dbReference type="Rhea" id="RHEA:23284"/>
        <dbReference type="ChEBI" id="CHEBI:57623"/>
        <dbReference type="ChEBI" id="CHEBI:128769"/>
        <dbReference type="EC" id="5.3.3.2"/>
    </reaction>
</comment>
<evidence type="ECO:0000259" key="12">
    <source>
        <dbReference type="Pfam" id="PF01070"/>
    </source>
</evidence>
<keyword evidence="3 11" id="KW-0285">Flavoprotein</keyword>
<dbReference type="GO" id="GO:0005737">
    <property type="term" value="C:cytoplasm"/>
    <property type="evidence" value="ECO:0007669"/>
    <property type="project" value="UniProtKB-SubCell"/>
</dbReference>
<dbReference type="STRING" id="1390249.BHU72_08060"/>
<evidence type="ECO:0000256" key="3">
    <source>
        <dbReference type="ARBA" id="ARBA00022630"/>
    </source>
</evidence>
<dbReference type="PANTHER" id="PTHR43665:SF1">
    <property type="entry name" value="ISOPENTENYL-DIPHOSPHATE DELTA-ISOMERASE"/>
    <property type="match status" value="1"/>
</dbReference>
<dbReference type="GO" id="GO:0008299">
    <property type="term" value="P:isoprenoid biosynthetic process"/>
    <property type="evidence" value="ECO:0007669"/>
    <property type="project" value="UniProtKB-UniRule"/>
</dbReference>
<dbReference type="GO" id="GO:0010181">
    <property type="term" value="F:FMN binding"/>
    <property type="evidence" value="ECO:0007669"/>
    <property type="project" value="UniProtKB-UniRule"/>
</dbReference>
<dbReference type="GO" id="GO:0004452">
    <property type="term" value="F:isopentenyl-diphosphate delta-isomerase activity"/>
    <property type="evidence" value="ECO:0007669"/>
    <property type="project" value="UniProtKB-UniRule"/>
</dbReference>
<dbReference type="Pfam" id="PF01070">
    <property type="entry name" value="FMN_dh"/>
    <property type="match status" value="1"/>
</dbReference>
<comment type="caution">
    <text evidence="11">Lacks conserved residue(s) required for the propagation of feature annotation.</text>
</comment>
<evidence type="ECO:0000313" key="14">
    <source>
        <dbReference type="Proteomes" id="UP000095255"/>
    </source>
</evidence>
<dbReference type="InterPro" id="IPR013785">
    <property type="entry name" value="Aldolase_TIM"/>
</dbReference>
<evidence type="ECO:0000256" key="5">
    <source>
        <dbReference type="ARBA" id="ARBA00022723"/>
    </source>
</evidence>
<feature type="binding site" evidence="11">
    <location>
        <begin position="3"/>
        <end position="4"/>
    </location>
    <ligand>
        <name>substrate</name>
    </ligand>
</feature>
<feature type="binding site" evidence="11">
    <location>
        <position position="150"/>
    </location>
    <ligand>
        <name>Mg(2+)</name>
        <dbReference type="ChEBI" id="CHEBI:18420"/>
    </ligand>
</feature>
<comment type="subunit">
    <text evidence="10 11">Homooctamer. Dimer of tetramers.</text>
</comment>
<keyword evidence="8 11" id="KW-0414">Isoprene biosynthesis</keyword>
<evidence type="ECO:0000256" key="10">
    <source>
        <dbReference type="ARBA" id="ARBA00025810"/>
    </source>
</evidence>
<keyword evidence="4 11" id="KW-0288">FMN</keyword>
<dbReference type="InterPro" id="IPR000262">
    <property type="entry name" value="FMN-dep_DH"/>
</dbReference>
<dbReference type="PIRSF" id="PIRSF003314">
    <property type="entry name" value="IPP_isomerase"/>
    <property type="match status" value="1"/>
</dbReference>
<keyword evidence="14" id="KW-1185">Reference proteome</keyword>
<comment type="cofactor">
    <cofactor evidence="11">
        <name>NADPH</name>
        <dbReference type="ChEBI" id="CHEBI:57783"/>
    </cofactor>
</comment>
<feature type="binding site" evidence="11">
    <location>
        <begin position="60"/>
        <end position="62"/>
    </location>
    <ligand>
        <name>FMN</name>
        <dbReference type="ChEBI" id="CHEBI:58210"/>
    </ligand>
</feature>
<dbReference type="OrthoDB" id="9795032at2"/>
<dbReference type="EC" id="5.3.3.2" evidence="11"/>
<dbReference type="AlphaFoldDB" id="A0A1E5L3P9"/>
<comment type="function">
    <text evidence="11">Involved in the biosynthesis of isoprenoids. Catalyzes the 1,3-allylic rearrangement of the homoallylic substrate isopentenyl (IPP) to its allylic isomer, dimethylallyl diphosphate (DMAPP).</text>
</comment>
<evidence type="ECO:0000313" key="13">
    <source>
        <dbReference type="EMBL" id="OEH84778.1"/>
    </source>
</evidence>
<dbReference type="HAMAP" id="MF_00354">
    <property type="entry name" value="Idi_2"/>
    <property type="match status" value="1"/>
</dbReference>
<evidence type="ECO:0000256" key="2">
    <source>
        <dbReference type="ARBA" id="ARBA00022490"/>
    </source>
</evidence>
<dbReference type="GO" id="GO:0000287">
    <property type="term" value="F:magnesium ion binding"/>
    <property type="evidence" value="ECO:0007669"/>
    <property type="project" value="UniProtKB-UniRule"/>
</dbReference>
<reference evidence="13 14" key="1">
    <citation type="submission" date="2016-09" db="EMBL/GenBank/DDBJ databases">
        <title>Desulfuribacillus arsenicus sp. nov., an obligately anaerobic, dissimilatory arsenic- and antimonate-reducing bacterium isolated from anoxic sediments.</title>
        <authorList>
            <person name="Abin C.A."/>
            <person name="Hollibaugh J.T."/>
        </authorList>
    </citation>
    <scope>NUCLEOTIDE SEQUENCE [LARGE SCALE GENOMIC DNA]</scope>
    <source>
        <strain evidence="13 14">MLFW-2</strain>
    </source>
</reference>
<feature type="binding site" evidence="11">
    <location>
        <position position="211"/>
    </location>
    <ligand>
        <name>FMN</name>
        <dbReference type="ChEBI" id="CHEBI:58210"/>
    </ligand>
</feature>
<accession>A0A1E5L3P9</accession>
<evidence type="ECO:0000256" key="6">
    <source>
        <dbReference type="ARBA" id="ARBA00022842"/>
    </source>
</evidence>
<evidence type="ECO:0000256" key="11">
    <source>
        <dbReference type="HAMAP-Rule" id="MF_00354"/>
    </source>
</evidence>
<evidence type="ECO:0000256" key="7">
    <source>
        <dbReference type="ARBA" id="ARBA00022857"/>
    </source>
</evidence>
<dbReference type="RefSeq" id="WP_069702877.1">
    <property type="nucleotide sequence ID" value="NZ_MJAT01000036.1"/>
</dbReference>
<dbReference type="EMBL" id="MJAT01000036">
    <property type="protein sequence ID" value="OEH84778.1"/>
    <property type="molecule type" value="Genomic_DNA"/>
</dbReference>
<keyword evidence="5 11" id="KW-0479">Metal-binding</keyword>
<protein>
    <recommendedName>
        <fullName evidence="11">Isopentenyl-diphosphate delta-isomerase</fullName>
        <shortName evidence="11">IPP isomerase</shortName>
        <ecNumber evidence="11">5.3.3.2</ecNumber>
    </recommendedName>
    <alternativeName>
        <fullName evidence="11">Isopentenyl diphosphate:dimethylallyl diphosphate isomerase</fullName>
    </alternativeName>
    <alternativeName>
        <fullName evidence="11">Isopentenyl pyrophosphate isomerase</fullName>
    </alternativeName>
    <alternativeName>
        <fullName evidence="11">Type 2 isopentenyl diphosphate isomerase</fullName>
        <shortName evidence="11">IDI-2</shortName>
    </alternativeName>
</protein>
<comment type="cofactor">
    <cofactor evidence="11">
        <name>Mg(2+)</name>
        <dbReference type="ChEBI" id="CHEBI:18420"/>
    </cofactor>
</comment>
<dbReference type="Proteomes" id="UP000095255">
    <property type="component" value="Unassembled WGS sequence"/>
</dbReference>
<feature type="binding site" evidence="11">
    <location>
        <position position="90"/>
    </location>
    <ligand>
        <name>FMN</name>
        <dbReference type="ChEBI" id="CHEBI:58210"/>
    </ligand>
</feature>
<feature type="binding site" evidence="11">
    <location>
        <begin position="90"/>
        <end position="92"/>
    </location>
    <ligand>
        <name>substrate</name>
    </ligand>
</feature>
<dbReference type="PANTHER" id="PTHR43665">
    <property type="entry name" value="ISOPENTENYL-DIPHOSPHATE DELTA-ISOMERASE"/>
    <property type="match status" value="1"/>
</dbReference>
<keyword evidence="2 11" id="KW-0963">Cytoplasm</keyword>
<comment type="subcellular location">
    <subcellularLocation>
        <location evidence="11">Cytoplasm</location>
    </subcellularLocation>
</comment>
<gene>
    <name evidence="11" type="primary">fni</name>
    <name evidence="13" type="ORF">BHU72_08060</name>
</gene>
<dbReference type="Gene3D" id="3.20.20.70">
    <property type="entry name" value="Aldolase class I"/>
    <property type="match status" value="1"/>
</dbReference>
<dbReference type="GO" id="GO:0016491">
    <property type="term" value="F:oxidoreductase activity"/>
    <property type="evidence" value="ECO:0007669"/>
    <property type="project" value="InterPro"/>
</dbReference>
<evidence type="ECO:0000256" key="1">
    <source>
        <dbReference type="ARBA" id="ARBA00001917"/>
    </source>
</evidence>
<evidence type="ECO:0000256" key="4">
    <source>
        <dbReference type="ARBA" id="ARBA00022643"/>
    </source>
</evidence>
<feature type="binding site" evidence="11">
    <location>
        <position position="181"/>
    </location>
    <ligand>
        <name>FMN</name>
        <dbReference type="ChEBI" id="CHEBI:58210"/>
    </ligand>
</feature>
<comment type="similarity">
    <text evidence="11">Belongs to the IPP isomerase type 2 family.</text>
</comment>
<dbReference type="CDD" id="cd02811">
    <property type="entry name" value="IDI-2_FMN"/>
    <property type="match status" value="1"/>
</dbReference>
<keyword evidence="7 11" id="KW-0521">NADP</keyword>
<organism evidence="13 14">
    <name type="scientific">Desulfuribacillus stibiiarsenatis</name>
    <dbReference type="NCBI Taxonomy" id="1390249"/>
    <lineage>
        <taxon>Bacteria</taxon>
        <taxon>Bacillati</taxon>
        <taxon>Bacillota</taxon>
        <taxon>Desulfuribacillia</taxon>
        <taxon>Desulfuribacillales</taxon>
        <taxon>Desulfuribacillaceae</taxon>
        <taxon>Desulfuribacillus</taxon>
    </lineage>
</organism>
<dbReference type="NCBIfam" id="TIGR02151">
    <property type="entry name" value="IPP_isom_2"/>
    <property type="match status" value="1"/>
</dbReference>
<keyword evidence="9 11" id="KW-0413">Isomerase</keyword>
<dbReference type="InterPro" id="IPR011179">
    <property type="entry name" value="IPdP_isomerase"/>
</dbReference>
<feature type="domain" description="FMN-dependent dehydrogenase" evidence="12">
    <location>
        <begin position="166"/>
        <end position="322"/>
    </location>
</feature>
<feature type="binding site" evidence="11">
    <location>
        <position position="149"/>
    </location>
    <ligand>
        <name>substrate</name>
    </ligand>
</feature>
<evidence type="ECO:0000256" key="9">
    <source>
        <dbReference type="ARBA" id="ARBA00023235"/>
    </source>
</evidence>